<dbReference type="SUPFAM" id="SSF52540">
    <property type="entry name" value="P-loop containing nucleoside triphosphate hydrolases"/>
    <property type="match status" value="1"/>
</dbReference>
<evidence type="ECO:0000313" key="3">
    <source>
        <dbReference type="Proteomes" id="UP000054549"/>
    </source>
</evidence>
<name>A0A0C2SVV9_AMAMK</name>
<dbReference type="OrthoDB" id="5553900at2759"/>
<dbReference type="STRING" id="946122.A0A0C2SVV9"/>
<dbReference type="HOGENOM" id="CLU_021114_1_1_1"/>
<reference evidence="2 3" key="1">
    <citation type="submission" date="2014-04" db="EMBL/GenBank/DDBJ databases">
        <title>Evolutionary Origins and Diversification of the Mycorrhizal Mutualists.</title>
        <authorList>
            <consortium name="DOE Joint Genome Institute"/>
            <consortium name="Mycorrhizal Genomics Consortium"/>
            <person name="Kohler A."/>
            <person name="Kuo A."/>
            <person name="Nagy L.G."/>
            <person name="Floudas D."/>
            <person name="Copeland A."/>
            <person name="Barry K.W."/>
            <person name="Cichocki N."/>
            <person name="Veneault-Fourrey C."/>
            <person name="LaButti K."/>
            <person name="Lindquist E.A."/>
            <person name="Lipzen A."/>
            <person name="Lundell T."/>
            <person name="Morin E."/>
            <person name="Murat C."/>
            <person name="Riley R."/>
            <person name="Ohm R."/>
            <person name="Sun H."/>
            <person name="Tunlid A."/>
            <person name="Henrissat B."/>
            <person name="Grigoriev I.V."/>
            <person name="Hibbett D.S."/>
            <person name="Martin F."/>
        </authorList>
    </citation>
    <scope>NUCLEOTIDE SEQUENCE [LARGE SCALE GENOMIC DNA]</scope>
    <source>
        <strain evidence="2 3">Koide BX008</strain>
    </source>
</reference>
<dbReference type="Proteomes" id="UP000054549">
    <property type="component" value="Unassembled WGS sequence"/>
</dbReference>
<dbReference type="InParanoid" id="A0A0C2SVV9"/>
<dbReference type="EMBL" id="KN818344">
    <property type="protein sequence ID" value="KIL58234.1"/>
    <property type="molecule type" value="Genomic_DNA"/>
</dbReference>
<dbReference type="InterPro" id="IPR027417">
    <property type="entry name" value="P-loop_NTPase"/>
</dbReference>
<dbReference type="InterPro" id="IPR018631">
    <property type="entry name" value="AAA-ATPase-like_dom"/>
</dbReference>
<accession>A0A0C2SVV9</accession>
<evidence type="ECO:0000259" key="1">
    <source>
        <dbReference type="Pfam" id="PF09820"/>
    </source>
</evidence>
<proteinExistence type="predicted"/>
<organism evidence="2 3">
    <name type="scientific">Amanita muscaria (strain Koide BX008)</name>
    <dbReference type="NCBI Taxonomy" id="946122"/>
    <lineage>
        <taxon>Eukaryota</taxon>
        <taxon>Fungi</taxon>
        <taxon>Dikarya</taxon>
        <taxon>Basidiomycota</taxon>
        <taxon>Agaricomycotina</taxon>
        <taxon>Agaricomycetes</taxon>
        <taxon>Agaricomycetidae</taxon>
        <taxon>Agaricales</taxon>
        <taxon>Pluteineae</taxon>
        <taxon>Amanitaceae</taxon>
        <taxon>Amanita</taxon>
    </lineage>
</organism>
<dbReference type="Pfam" id="PF09820">
    <property type="entry name" value="AAA-ATPase_like"/>
    <property type="match status" value="1"/>
</dbReference>
<keyword evidence="3" id="KW-1185">Reference proteome</keyword>
<gene>
    <name evidence="2" type="ORF">M378DRAFT_15730</name>
</gene>
<dbReference type="PANTHER" id="PTHR34825:SF1">
    <property type="entry name" value="AAA-ATPASE-LIKE DOMAIN-CONTAINING PROTEIN"/>
    <property type="match status" value="1"/>
</dbReference>
<evidence type="ECO:0000313" key="2">
    <source>
        <dbReference type="EMBL" id="KIL58234.1"/>
    </source>
</evidence>
<sequence>MSRRRVVSEEDGHIVVQEAISSAPSSFVQFFDAGASFVDKTLAIEAFLRDPGSHHLILRPRHCGKSYTLSMIREFLQRPESDHSRAKTTSQFASTAITDPFYRDLVSTHFQQYPVLYVDLKDVHGTTYKDMQTSFDAIVIRILKDLSNPIDGVPDQSFLLFCDKLYHEQVLLHPRGTVLQVISQILQKVFMKPVVVLIDEYDTPIHSAIEHNYAELASDFFATVFGSLLKNNDAVFASMMVGICNVVESGQMASSLNHLEIFPMHGEDDRYANFFPIYGEGSQDPL</sequence>
<protein>
    <recommendedName>
        <fullName evidence="1">AAA-ATPase-like domain-containing protein</fullName>
    </recommendedName>
</protein>
<feature type="domain" description="AAA-ATPase-like" evidence="1">
    <location>
        <begin position="25"/>
        <end position="248"/>
    </location>
</feature>
<dbReference type="PANTHER" id="PTHR34825">
    <property type="entry name" value="CONSERVED PROTEIN, WITH A WEAK D-GALACTARATE DEHYDRATASE/ALTRONATE HYDROLASE DOMAIN"/>
    <property type="match status" value="1"/>
</dbReference>
<dbReference type="AlphaFoldDB" id="A0A0C2SVV9"/>